<accession>A0A932MNN7</accession>
<evidence type="ECO:0000256" key="3">
    <source>
        <dbReference type="ARBA" id="ARBA00022692"/>
    </source>
</evidence>
<evidence type="ECO:0000256" key="5">
    <source>
        <dbReference type="ARBA" id="ARBA00023136"/>
    </source>
</evidence>
<keyword evidence="4 6" id="KW-1133">Transmembrane helix</keyword>
<evidence type="ECO:0000313" key="8">
    <source>
        <dbReference type="Proteomes" id="UP000782312"/>
    </source>
</evidence>
<dbReference type="Pfam" id="PF02653">
    <property type="entry name" value="BPD_transp_2"/>
    <property type="match status" value="1"/>
</dbReference>
<keyword evidence="2" id="KW-1003">Cell membrane</keyword>
<keyword evidence="3 6" id="KW-0812">Transmembrane</keyword>
<protein>
    <submittedName>
        <fullName evidence="7">Branched-chain amino acid ABC transporter permease</fullName>
    </submittedName>
</protein>
<evidence type="ECO:0000256" key="6">
    <source>
        <dbReference type="SAM" id="Phobius"/>
    </source>
</evidence>
<comment type="subcellular location">
    <subcellularLocation>
        <location evidence="1">Cell membrane</location>
        <topology evidence="1">Multi-pass membrane protein</topology>
    </subcellularLocation>
</comment>
<dbReference type="GO" id="GO:0015658">
    <property type="term" value="F:branched-chain amino acid transmembrane transporter activity"/>
    <property type="evidence" value="ECO:0007669"/>
    <property type="project" value="InterPro"/>
</dbReference>
<reference evidence="7" key="1">
    <citation type="submission" date="2020-07" db="EMBL/GenBank/DDBJ databases">
        <title>Huge and variable diversity of episymbiotic CPR bacteria and DPANN archaea in groundwater ecosystems.</title>
        <authorList>
            <person name="He C.Y."/>
            <person name="Keren R."/>
            <person name="Whittaker M."/>
            <person name="Farag I.F."/>
            <person name="Doudna J."/>
            <person name="Cate J.H.D."/>
            <person name="Banfield J.F."/>
        </authorList>
    </citation>
    <scope>NUCLEOTIDE SEQUENCE</scope>
    <source>
        <strain evidence="7">NC_groundwater_763_Ag_S-0.2um_68_21</strain>
    </source>
</reference>
<feature type="transmembrane region" description="Helical" evidence="6">
    <location>
        <begin position="115"/>
        <end position="133"/>
    </location>
</feature>
<evidence type="ECO:0000256" key="4">
    <source>
        <dbReference type="ARBA" id="ARBA00022989"/>
    </source>
</evidence>
<dbReference type="Proteomes" id="UP000782312">
    <property type="component" value="Unassembled WGS sequence"/>
</dbReference>
<sequence length="338" mass="37141">MGSSSFIERRRMKYALVVLAAVAVVTPFLDDYYQTIVTRSFIFAIMAISLDILMGYTGLSSLGHGAYFAFGAYSAAILATKVPGVSIFVLFAAALGLSCLLAAFLGLLAIRAVGVYFLMITLSFAMVVWGLVYRWHTVTGGDNGIAVLNIPTFLGMPIGESTPFFFFTFGVFLCVLSVLYILVQSPFGKSLIGIREREARMKMLGYNTWLHKYLAFVISGTFAGISGMLWTLQNRFVGPTDVELVTSVEALLMVALGGPSTLVGPIFGAFIITFLRYWVSLYVERWYIILGATYIVTVLYAREGVLGKFEAIMARRRSRANSEPALPQSQKQTTESHT</sequence>
<dbReference type="InterPro" id="IPR043428">
    <property type="entry name" value="LivM-like"/>
</dbReference>
<feature type="transmembrane region" description="Helical" evidence="6">
    <location>
        <begin position="164"/>
        <end position="183"/>
    </location>
</feature>
<evidence type="ECO:0000256" key="1">
    <source>
        <dbReference type="ARBA" id="ARBA00004651"/>
    </source>
</evidence>
<dbReference type="AlphaFoldDB" id="A0A932MNN7"/>
<feature type="transmembrane region" description="Helical" evidence="6">
    <location>
        <begin position="41"/>
        <end position="59"/>
    </location>
</feature>
<evidence type="ECO:0000256" key="2">
    <source>
        <dbReference type="ARBA" id="ARBA00022475"/>
    </source>
</evidence>
<comment type="caution">
    <text evidence="7">The sequence shown here is derived from an EMBL/GenBank/DDBJ whole genome shotgun (WGS) entry which is preliminary data.</text>
</comment>
<dbReference type="EMBL" id="JACPUR010000036">
    <property type="protein sequence ID" value="MBI3128920.1"/>
    <property type="molecule type" value="Genomic_DNA"/>
</dbReference>
<feature type="transmembrane region" description="Helical" evidence="6">
    <location>
        <begin position="66"/>
        <end position="82"/>
    </location>
</feature>
<feature type="transmembrane region" description="Helical" evidence="6">
    <location>
        <begin position="250"/>
        <end position="274"/>
    </location>
</feature>
<dbReference type="PANTHER" id="PTHR30482">
    <property type="entry name" value="HIGH-AFFINITY BRANCHED-CHAIN AMINO ACID TRANSPORT SYSTEM PERMEASE"/>
    <property type="match status" value="1"/>
</dbReference>
<feature type="transmembrane region" description="Helical" evidence="6">
    <location>
        <begin position="204"/>
        <end position="230"/>
    </location>
</feature>
<organism evidence="7 8">
    <name type="scientific">Tectimicrobiota bacterium</name>
    <dbReference type="NCBI Taxonomy" id="2528274"/>
    <lineage>
        <taxon>Bacteria</taxon>
        <taxon>Pseudomonadati</taxon>
        <taxon>Nitrospinota/Tectimicrobiota group</taxon>
        <taxon>Candidatus Tectimicrobiota</taxon>
    </lineage>
</organism>
<name>A0A932MNN7_UNCTE</name>
<dbReference type="CDD" id="cd06581">
    <property type="entry name" value="TM_PBP1_LivM_like"/>
    <property type="match status" value="1"/>
</dbReference>
<feature type="transmembrane region" description="Helical" evidence="6">
    <location>
        <begin position="12"/>
        <end position="29"/>
    </location>
</feature>
<proteinExistence type="predicted"/>
<evidence type="ECO:0000313" key="7">
    <source>
        <dbReference type="EMBL" id="MBI3128920.1"/>
    </source>
</evidence>
<dbReference type="InterPro" id="IPR001851">
    <property type="entry name" value="ABC_transp_permease"/>
</dbReference>
<feature type="transmembrane region" description="Helical" evidence="6">
    <location>
        <begin position="88"/>
        <end position="108"/>
    </location>
</feature>
<gene>
    <name evidence="7" type="ORF">HYZ11_15045</name>
</gene>
<dbReference type="PANTHER" id="PTHR30482:SF17">
    <property type="entry name" value="ABC TRANSPORTER ATP-BINDING PROTEIN"/>
    <property type="match status" value="1"/>
</dbReference>
<dbReference type="GO" id="GO:0005886">
    <property type="term" value="C:plasma membrane"/>
    <property type="evidence" value="ECO:0007669"/>
    <property type="project" value="UniProtKB-SubCell"/>
</dbReference>
<keyword evidence="5 6" id="KW-0472">Membrane</keyword>
<feature type="transmembrane region" description="Helical" evidence="6">
    <location>
        <begin position="286"/>
        <end position="302"/>
    </location>
</feature>